<feature type="compositionally biased region" description="Acidic residues" evidence="4">
    <location>
        <begin position="358"/>
        <end position="397"/>
    </location>
</feature>
<dbReference type="PROSITE" id="PS50600">
    <property type="entry name" value="ULP_PROTEASE"/>
    <property type="match status" value="1"/>
</dbReference>
<dbReference type="SUPFAM" id="SSF54001">
    <property type="entry name" value="Cysteine proteinases"/>
    <property type="match status" value="1"/>
</dbReference>
<feature type="region of interest" description="Disordered" evidence="4">
    <location>
        <begin position="335"/>
        <end position="427"/>
    </location>
</feature>
<evidence type="ECO:0000256" key="2">
    <source>
        <dbReference type="ARBA" id="ARBA00022670"/>
    </source>
</evidence>
<name>A0ABC9H7U5_9POAL</name>
<feature type="region of interest" description="Disordered" evidence="4">
    <location>
        <begin position="641"/>
        <end position="678"/>
    </location>
</feature>
<dbReference type="InterPro" id="IPR003653">
    <property type="entry name" value="Peptidase_C48_C"/>
</dbReference>
<dbReference type="EMBL" id="CAXIPR030002257">
    <property type="protein sequence ID" value="CAM0149561.1"/>
    <property type="molecule type" value="Genomic_DNA"/>
</dbReference>
<dbReference type="GO" id="GO:0006508">
    <property type="term" value="P:proteolysis"/>
    <property type="evidence" value="ECO:0007669"/>
    <property type="project" value="UniProtKB-KW"/>
</dbReference>
<organism evidence="6 7">
    <name type="scientific">Urochloa decumbens</name>
    <dbReference type="NCBI Taxonomy" id="240449"/>
    <lineage>
        <taxon>Eukaryota</taxon>
        <taxon>Viridiplantae</taxon>
        <taxon>Streptophyta</taxon>
        <taxon>Embryophyta</taxon>
        <taxon>Tracheophyta</taxon>
        <taxon>Spermatophyta</taxon>
        <taxon>Magnoliopsida</taxon>
        <taxon>Liliopsida</taxon>
        <taxon>Poales</taxon>
        <taxon>Poaceae</taxon>
        <taxon>PACMAD clade</taxon>
        <taxon>Panicoideae</taxon>
        <taxon>Panicodae</taxon>
        <taxon>Paniceae</taxon>
        <taxon>Melinidinae</taxon>
        <taxon>Urochloa</taxon>
    </lineage>
</organism>
<feature type="compositionally biased region" description="Polar residues" evidence="4">
    <location>
        <begin position="663"/>
        <end position="678"/>
    </location>
</feature>
<feature type="compositionally biased region" description="Basic and acidic residues" evidence="4">
    <location>
        <begin position="449"/>
        <end position="467"/>
    </location>
</feature>
<feature type="domain" description="Ubiquitin-like protease family profile" evidence="5">
    <location>
        <begin position="798"/>
        <end position="975"/>
    </location>
</feature>
<dbReference type="Pfam" id="PF02902">
    <property type="entry name" value="Peptidase_C48"/>
    <property type="match status" value="1"/>
</dbReference>
<feature type="compositionally biased region" description="Basic and acidic residues" evidence="4">
    <location>
        <begin position="652"/>
        <end position="661"/>
    </location>
</feature>
<dbReference type="InterPro" id="IPR038765">
    <property type="entry name" value="Papain-like_cys_pep_sf"/>
</dbReference>
<gene>
    <name evidence="6" type="ORF">URODEC1_LOCUS122731</name>
</gene>
<keyword evidence="7" id="KW-1185">Reference proteome</keyword>
<feature type="compositionally biased region" description="Basic and acidic residues" evidence="4">
    <location>
        <begin position="416"/>
        <end position="427"/>
    </location>
</feature>
<feature type="region of interest" description="Disordered" evidence="4">
    <location>
        <begin position="440"/>
        <end position="477"/>
    </location>
</feature>
<keyword evidence="3" id="KW-0378">Hydrolase</keyword>
<feature type="compositionally biased region" description="Polar residues" evidence="4">
    <location>
        <begin position="339"/>
        <end position="352"/>
    </location>
</feature>
<evidence type="ECO:0000259" key="5">
    <source>
        <dbReference type="PROSITE" id="PS50600"/>
    </source>
</evidence>
<proteinExistence type="inferred from homology"/>
<protein>
    <recommendedName>
        <fullName evidence="5">Ubiquitin-like protease family profile domain-containing protein</fullName>
    </recommendedName>
</protein>
<dbReference type="PANTHER" id="PTHR36479:SF10">
    <property type="entry name" value="UBIQUITIN-LIKE PROTEASE FAMILY PROFILE DOMAIN-CONTAINING PROTEIN"/>
    <property type="match status" value="1"/>
</dbReference>
<reference evidence="6 7" key="1">
    <citation type="submission" date="2024-10" db="EMBL/GenBank/DDBJ databases">
        <authorList>
            <person name="Ryan C."/>
        </authorList>
    </citation>
    <scope>NUCLEOTIDE SEQUENCE [LARGE SCALE GENOMIC DNA]</scope>
</reference>
<comment type="similarity">
    <text evidence="1">Belongs to the peptidase C48 family.</text>
</comment>
<evidence type="ECO:0000256" key="4">
    <source>
        <dbReference type="SAM" id="MobiDB-lite"/>
    </source>
</evidence>
<dbReference type="PANTHER" id="PTHR36479">
    <property type="entry name" value="ULP_PROTEASE DOMAIN-CONTAINING PROTEIN"/>
    <property type="match status" value="1"/>
</dbReference>
<dbReference type="Proteomes" id="UP001497457">
    <property type="component" value="Unassembled WGS sequence"/>
</dbReference>
<evidence type="ECO:0000256" key="3">
    <source>
        <dbReference type="ARBA" id="ARBA00022801"/>
    </source>
</evidence>
<feature type="region of interest" description="Disordered" evidence="4">
    <location>
        <begin position="712"/>
        <end position="736"/>
    </location>
</feature>
<feature type="compositionally biased region" description="Polar residues" evidence="4">
    <location>
        <begin position="712"/>
        <end position="729"/>
    </location>
</feature>
<comment type="caution">
    <text evidence="6">The sequence shown here is derived from an EMBL/GenBank/DDBJ whole genome shotgun (WGS) entry which is preliminary data.</text>
</comment>
<dbReference type="GO" id="GO:0008233">
    <property type="term" value="F:peptidase activity"/>
    <property type="evidence" value="ECO:0007669"/>
    <property type="project" value="UniProtKB-KW"/>
</dbReference>
<keyword evidence="2" id="KW-0645">Protease</keyword>
<sequence>MTRAQRKPPSCTNGPTVVRRNRAPPSRIVKLYKHLTEPQCKMIEDANFGGLLKIASPTIPAELANWLLVDCFDSETMELVLPGRGRISLTAAAVSDILGLPNEGGKVNYELTVEAIDFMQEKYDTDRGTAPKIDAIVKRVKASKDANEDFLRSWLMLAVSTFLCPPTSMGISPRCYPSLVDLSIVKDLNWAQFVVDKFKVAAKKMGKKDSVMVCLLLLVVLYVDSLDVGRLHIPICKPRVAAWSRKLLDQVIKLDTNRDGSFGKLKLKASDHSRVHAPFIHFEDIHQFVSSKTPKGMADHKKRRLSDAVSKVICGLTELMGTFVQEVGEIDAEKGASTAAPSLSRSNRNRNCAQVEPDLSDEETPDDSDYKDEEEDEPQSTDDESQGLTPEDEEVWEEGYMPDASYGIPTPSHANAEQEPRPDRSTEVNRANHNQALHPIADVAGEGNTEEHAEADGKGDSGQHAEVDGEDDKEDNVPLITRLRAISRSSKQDCTGTAPTCIQPTPLEVVPPPAKKLCTLKNRFHRLRLPQTMSAKENNHGAGCSFRTYSSADNVLQAKAPTTPIVRSDSLDFTPPDFDIMKLVNDEETHNGEPSQQIVAKQADPVHCHYEPGSACSLDDLDEEMLMKIEEDAVHEIALRKGKQVQGSTHGTDSKHQEDSRINAPTVQVSRTTHETAPQDQGIINSLRKGKAVQIEEDDCIIIASTAQVVRTTPETTPQDPGSINSSVTPLYRPPPRRLLRKPAIMRSPYVDFKTNKVFSCSKEVSHIYNVVVACQGSSTTSSSIPNNDVIIINYWDFHVTLADLARSVKPRGDLINTVAEIGLYVINNTSNKKIKRVLPLRVAHFVESEQLDRTEVKHVFRRSTNHLDHRHLVMFPVLQVISSRNVDKVGHYFLLVLNLRSNRFEVLDSMRTMEDDNLRTCCNRIVTGIKKLWKMHYPDSKIVIDDYDIVNIGVSHQGNNNDCGFHMLMHAEHWDGRTVCNFQAKDMPNIRKLLTYKWLTFEENDTDWKTKLNLS</sequence>
<evidence type="ECO:0000313" key="7">
    <source>
        <dbReference type="Proteomes" id="UP001497457"/>
    </source>
</evidence>
<dbReference type="AlphaFoldDB" id="A0ABC9H7U5"/>
<evidence type="ECO:0000256" key="1">
    <source>
        <dbReference type="ARBA" id="ARBA00005234"/>
    </source>
</evidence>
<dbReference type="Gene3D" id="3.40.395.10">
    <property type="entry name" value="Adenoviral Proteinase, Chain A"/>
    <property type="match status" value="1"/>
</dbReference>
<evidence type="ECO:0000313" key="6">
    <source>
        <dbReference type="EMBL" id="CAM0149561.1"/>
    </source>
</evidence>
<accession>A0ABC9H7U5</accession>